<evidence type="ECO:0000313" key="1">
    <source>
        <dbReference type="EMBL" id="GMT27408.1"/>
    </source>
</evidence>
<feature type="non-terminal residue" evidence="1">
    <location>
        <position position="1"/>
    </location>
</feature>
<gene>
    <name evidence="1" type="ORF">PFISCL1PPCAC_18705</name>
</gene>
<name>A0AAV5W793_9BILA</name>
<feature type="non-terminal residue" evidence="1">
    <location>
        <position position="70"/>
    </location>
</feature>
<organism evidence="1 2">
    <name type="scientific">Pristionchus fissidentatus</name>
    <dbReference type="NCBI Taxonomy" id="1538716"/>
    <lineage>
        <taxon>Eukaryota</taxon>
        <taxon>Metazoa</taxon>
        <taxon>Ecdysozoa</taxon>
        <taxon>Nematoda</taxon>
        <taxon>Chromadorea</taxon>
        <taxon>Rhabditida</taxon>
        <taxon>Rhabditina</taxon>
        <taxon>Diplogasteromorpha</taxon>
        <taxon>Diplogasteroidea</taxon>
        <taxon>Neodiplogasteridae</taxon>
        <taxon>Pristionchus</taxon>
    </lineage>
</organism>
<keyword evidence="2" id="KW-1185">Reference proteome</keyword>
<dbReference type="EMBL" id="BTSY01000005">
    <property type="protein sequence ID" value="GMT27408.1"/>
    <property type="molecule type" value="Genomic_DNA"/>
</dbReference>
<sequence length="70" mass="7682">DDDQLVSDWQNGMNGRNNSGVTHLHVPPHSPAQFPINSTQLTEESPLLRSIDDGNDATGRESTFVGFVDF</sequence>
<dbReference type="AlphaFoldDB" id="A0AAV5W793"/>
<comment type="caution">
    <text evidence="1">The sequence shown here is derived from an EMBL/GenBank/DDBJ whole genome shotgun (WGS) entry which is preliminary data.</text>
</comment>
<evidence type="ECO:0000313" key="2">
    <source>
        <dbReference type="Proteomes" id="UP001432322"/>
    </source>
</evidence>
<reference evidence="1" key="1">
    <citation type="submission" date="2023-10" db="EMBL/GenBank/DDBJ databases">
        <title>Genome assembly of Pristionchus species.</title>
        <authorList>
            <person name="Yoshida K."/>
            <person name="Sommer R.J."/>
        </authorList>
    </citation>
    <scope>NUCLEOTIDE SEQUENCE</scope>
    <source>
        <strain evidence="1">RS5133</strain>
    </source>
</reference>
<protein>
    <submittedName>
        <fullName evidence="1">Uncharacterized protein</fullName>
    </submittedName>
</protein>
<proteinExistence type="predicted"/>
<dbReference type="Proteomes" id="UP001432322">
    <property type="component" value="Unassembled WGS sequence"/>
</dbReference>
<accession>A0AAV5W793</accession>